<protein>
    <submittedName>
        <fullName evidence="1">Uncharacterized protein</fullName>
    </submittedName>
</protein>
<organism evidence="1 2">
    <name type="scientific">Bradyrhizobium zhanjiangense</name>
    <dbReference type="NCBI Taxonomy" id="1325107"/>
    <lineage>
        <taxon>Bacteria</taxon>
        <taxon>Pseudomonadati</taxon>
        <taxon>Pseudomonadota</taxon>
        <taxon>Alphaproteobacteria</taxon>
        <taxon>Hyphomicrobiales</taxon>
        <taxon>Nitrobacteraceae</taxon>
        <taxon>Bradyrhizobium</taxon>
    </lineage>
</organism>
<comment type="caution">
    <text evidence="1">The sequence shown here is derived from an EMBL/GenBank/DDBJ whole genome shotgun (WGS) entry which is preliminary data.</text>
</comment>
<accession>A0A4Q0QFL9</accession>
<evidence type="ECO:0000313" key="1">
    <source>
        <dbReference type="EMBL" id="RXG90498.1"/>
    </source>
</evidence>
<evidence type="ECO:0000313" key="2">
    <source>
        <dbReference type="Proteomes" id="UP000290174"/>
    </source>
</evidence>
<dbReference type="Proteomes" id="UP000290174">
    <property type="component" value="Unassembled WGS sequence"/>
</dbReference>
<sequence>MERLAAERQFMSSEDQTLLREQAATSGTKAIRLEGSGVLRLPRARGRASSLPPRRHCERSEAIQKCIRGKTLDCFARSQ</sequence>
<gene>
    <name evidence="1" type="ORF">EAS61_26110</name>
</gene>
<proteinExistence type="predicted"/>
<name>A0A4Q0QFL9_9BRAD</name>
<dbReference type="EMBL" id="RKMK01000029">
    <property type="protein sequence ID" value="RXG90498.1"/>
    <property type="molecule type" value="Genomic_DNA"/>
</dbReference>
<reference evidence="1 2" key="1">
    <citation type="submission" date="2018-11" db="EMBL/GenBank/DDBJ databases">
        <title>Bradyrhizobium sp. nov., isolated from effective nodules of peanut in China.</title>
        <authorList>
            <person name="Li Y."/>
        </authorList>
    </citation>
    <scope>NUCLEOTIDE SEQUENCE [LARGE SCALE GENOMIC DNA]</scope>
    <source>
        <strain evidence="1 2">CCBAU 51770</strain>
    </source>
</reference>
<dbReference type="AlphaFoldDB" id="A0A4Q0QFL9"/>